<evidence type="ECO:0000259" key="4">
    <source>
        <dbReference type="PROSITE" id="PS50943"/>
    </source>
</evidence>
<reference evidence="5 6" key="1">
    <citation type="submission" date="2018-12" db="EMBL/GenBank/DDBJ databases">
        <title>Bacillus ochoae sp. nov., Paenibacillus whitsoniae sp. nov., Paenibacillus spiritus sp. nov. Isolated from the Mars Exploration Rover during spacecraft assembly.</title>
        <authorList>
            <person name="Seuylemezian A."/>
            <person name="Vaishampayan P."/>
        </authorList>
    </citation>
    <scope>NUCLEOTIDE SEQUENCE [LARGE SCALE GENOMIC DNA]</scope>
    <source>
        <strain evidence="5 6">MER 54</strain>
    </source>
</reference>
<dbReference type="SUPFAM" id="SSF47413">
    <property type="entry name" value="lambda repressor-like DNA-binding domains"/>
    <property type="match status" value="1"/>
</dbReference>
<evidence type="ECO:0000313" key="6">
    <source>
        <dbReference type="Proteomes" id="UP000276128"/>
    </source>
</evidence>
<name>A0A3S0A6X5_9BACL</name>
<dbReference type="InterPro" id="IPR010982">
    <property type="entry name" value="Lambda_DNA-bd_dom_sf"/>
</dbReference>
<keyword evidence="2" id="KW-0238">DNA-binding</keyword>
<dbReference type="AlphaFoldDB" id="A0A3S0A6X5"/>
<feature type="domain" description="HTH cro/C1-type" evidence="4">
    <location>
        <begin position="17"/>
        <end position="71"/>
    </location>
</feature>
<proteinExistence type="predicted"/>
<dbReference type="Gene3D" id="1.10.260.40">
    <property type="entry name" value="lambda repressor-like DNA-binding domains"/>
    <property type="match status" value="1"/>
</dbReference>
<dbReference type="EMBL" id="RXHU01000112">
    <property type="protein sequence ID" value="RTE02763.1"/>
    <property type="molecule type" value="Genomic_DNA"/>
</dbReference>
<evidence type="ECO:0000313" key="5">
    <source>
        <dbReference type="EMBL" id="RTE02763.1"/>
    </source>
</evidence>
<dbReference type="GO" id="GO:0005829">
    <property type="term" value="C:cytosol"/>
    <property type="evidence" value="ECO:0007669"/>
    <property type="project" value="TreeGrafter"/>
</dbReference>
<gene>
    <name evidence="5" type="ORF">EJQ19_29045</name>
</gene>
<dbReference type="OrthoDB" id="9814553at2"/>
<comment type="caution">
    <text evidence="5">The sequence shown here is derived from an EMBL/GenBank/DDBJ whole genome shotgun (WGS) entry which is preliminary data.</text>
</comment>
<keyword evidence="3" id="KW-0804">Transcription</keyword>
<dbReference type="PANTHER" id="PTHR46797:SF23">
    <property type="entry name" value="HTH-TYPE TRANSCRIPTIONAL REGULATOR SUTR"/>
    <property type="match status" value="1"/>
</dbReference>
<dbReference type="PANTHER" id="PTHR46797">
    <property type="entry name" value="HTH-TYPE TRANSCRIPTIONAL REGULATOR"/>
    <property type="match status" value="1"/>
</dbReference>
<dbReference type="CDD" id="cd00093">
    <property type="entry name" value="HTH_XRE"/>
    <property type="match status" value="1"/>
</dbReference>
<accession>A0A3S0A6X5</accession>
<protein>
    <submittedName>
        <fullName evidence="5">XRE family transcriptional regulator</fullName>
    </submittedName>
</protein>
<sequence length="126" mass="14235">MPQRKKNDFQVLVGAKIRVVRKSKGLSQKELADRADLIDTYVGSVERGERNVSLQSLGKIAGALGISPEELFQFQDVDVENDLYERKQAIEAHKALLLGRSLREIKMVHRIVKDMLGTFDAEKEGR</sequence>
<dbReference type="GO" id="GO:0003677">
    <property type="term" value="F:DNA binding"/>
    <property type="evidence" value="ECO:0007669"/>
    <property type="project" value="UniProtKB-KW"/>
</dbReference>
<dbReference type="InterPro" id="IPR050807">
    <property type="entry name" value="TransReg_Diox_bact_type"/>
</dbReference>
<evidence type="ECO:0000256" key="2">
    <source>
        <dbReference type="ARBA" id="ARBA00023125"/>
    </source>
</evidence>
<dbReference type="RefSeq" id="WP_126144733.1">
    <property type="nucleotide sequence ID" value="NZ_RXHU01000112.1"/>
</dbReference>
<dbReference type="SMART" id="SM00530">
    <property type="entry name" value="HTH_XRE"/>
    <property type="match status" value="1"/>
</dbReference>
<dbReference type="GO" id="GO:0003700">
    <property type="term" value="F:DNA-binding transcription factor activity"/>
    <property type="evidence" value="ECO:0007669"/>
    <property type="project" value="TreeGrafter"/>
</dbReference>
<dbReference type="InterPro" id="IPR001387">
    <property type="entry name" value="Cro/C1-type_HTH"/>
</dbReference>
<keyword evidence="1" id="KW-0805">Transcription regulation</keyword>
<evidence type="ECO:0000256" key="1">
    <source>
        <dbReference type="ARBA" id="ARBA00023015"/>
    </source>
</evidence>
<dbReference type="PROSITE" id="PS50943">
    <property type="entry name" value="HTH_CROC1"/>
    <property type="match status" value="1"/>
</dbReference>
<organism evidence="5 6">
    <name type="scientific">Paenibacillus whitsoniae</name>
    <dbReference type="NCBI Taxonomy" id="2496558"/>
    <lineage>
        <taxon>Bacteria</taxon>
        <taxon>Bacillati</taxon>
        <taxon>Bacillota</taxon>
        <taxon>Bacilli</taxon>
        <taxon>Bacillales</taxon>
        <taxon>Paenibacillaceae</taxon>
        <taxon>Paenibacillus</taxon>
    </lineage>
</organism>
<dbReference type="Pfam" id="PF01381">
    <property type="entry name" value="HTH_3"/>
    <property type="match status" value="1"/>
</dbReference>
<dbReference type="Proteomes" id="UP000276128">
    <property type="component" value="Unassembled WGS sequence"/>
</dbReference>
<keyword evidence="6" id="KW-1185">Reference proteome</keyword>
<evidence type="ECO:0000256" key="3">
    <source>
        <dbReference type="ARBA" id="ARBA00023163"/>
    </source>
</evidence>